<dbReference type="EMBL" id="MU001751">
    <property type="protein sequence ID" value="KAF2800205.1"/>
    <property type="molecule type" value="Genomic_DNA"/>
</dbReference>
<feature type="region of interest" description="Disordered" evidence="1">
    <location>
        <begin position="148"/>
        <end position="170"/>
    </location>
</feature>
<reference evidence="2" key="1">
    <citation type="journal article" date="2020" name="Stud. Mycol.">
        <title>101 Dothideomycetes genomes: a test case for predicting lifestyles and emergence of pathogens.</title>
        <authorList>
            <person name="Haridas S."/>
            <person name="Albert R."/>
            <person name="Binder M."/>
            <person name="Bloem J."/>
            <person name="Labutti K."/>
            <person name="Salamov A."/>
            <person name="Andreopoulos B."/>
            <person name="Baker S."/>
            <person name="Barry K."/>
            <person name="Bills G."/>
            <person name="Bluhm B."/>
            <person name="Cannon C."/>
            <person name="Castanera R."/>
            <person name="Culley D."/>
            <person name="Daum C."/>
            <person name="Ezra D."/>
            <person name="Gonzalez J."/>
            <person name="Henrissat B."/>
            <person name="Kuo A."/>
            <person name="Liang C."/>
            <person name="Lipzen A."/>
            <person name="Lutzoni F."/>
            <person name="Magnuson J."/>
            <person name="Mondo S."/>
            <person name="Nolan M."/>
            <person name="Ohm R."/>
            <person name="Pangilinan J."/>
            <person name="Park H.-J."/>
            <person name="Ramirez L."/>
            <person name="Alfaro M."/>
            <person name="Sun H."/>
            <person name="Tritt A."/>
            <person name="Yoshinaga Y."/>
            <person name="Zwiers L.-H."/>
            <person name="Turgeon B."/>
            <person name="Goodwin S."/>
            <person name="Spatafora J."/>
            <person name="Crous P."/>
            <person name="Grigoriev I."/>
        </authorList>
    </citation>
    <scope>NUCLEOTIDE SEQUENCE</scope>
    <source>
        <strain evidence="2">CBS 109.77</strain>
    </source>
</reference>
<feature type="compositionally biased region" description="Basic and acidic residues" evidence="1">
    <location>
        <begin position="148"/>
        <end position="159"/>
    </location>
</feature>
<dbReference type="OrthoDB" id="3485856at2759"/>
<dbReference type="Proteomes" id="UP000799757">
    <property type="component" value="Unassembled WGS sequence"/>
</dbReference>
<evidence type="ECO:0000313" key="3">
    <source>
        <dbReference type="Proteomes" id="UP000799757"/>
    </source>
</evidence>
<sequence>SRLKYKLDMLFRHNNAQYLGVIIRNAYLQKKMRLVKNYLLDLDASVQAVVSLDIEYSKGSRKATLLIWRPQFIDTASRYKLLAVEEAAVETLRDNEGNAVNYPGLRLCLSDFTYEELAQKEIGNNNVEIYISRIQLRRYLATMKSKEQRALDKHSFPKDVKKRKGSKTPE</sequence>
<feature type="non-terminal residue" evidence="2">
    <location>
        <position position="1"/>
    </location>
</feature>
<name>A0A6A6XVY8_9PLEO</name>
<feature type="compositionally biased region" description="Basic residues" evidence="1">
    <location>
        <begin position="160"/>
        <end position="170"/>
    </location>
</feature>
<organism evidence="2 3">
    <name type="scientific">Melanomma pulvis-pyrius CBS 109.77</name>
    <dbReference type="NCBI Taxonomy" id="1314802"/>
    <lineage>
        <taxon>Eukaryota</taxon>
        <taxon>Fungi</taxon>
        <taxon>Dikarya</taxon>
        <taxon>Ascomycota</taxon>
        <taxon>Pezizomycotina</taxon>
        <taxon>Dothideomycetes</taxon>
        <taxon>Pleosporomycetidae</taxon>
        <taxon>Pleosporales</taxon>
        <taxon>Melanommataceae</taxon>
        <taxon>Melanomma</taxon>
    </lineage>
</organism>
<keyword evidence="3" id="KW-1185">Reference proteome</keyword>
<evidence type="ECO:0000313" key="2">
    <source>
        <dbReference type="EMBL" id="KAF2800205.1"/>
    </source>
</evidence>
<evidence type="ECO:0000256" key="1">
    <source>
        <dbReference type="SAM" id="MobiDB-lite"/>
    </source>
</evidence>
<gene>
    <name evidence="2" type="ORF">K505DRAFT_229207</name>
</gene>
<dbReference type="AlphaFoldDB" id="A0A6A6XVY8"/>
<accession>A0A6A6XVY8</accession>
<protein>
    <submittedName>
        <fullName evidence="2">Uncharacterized protein</fullName>
    </submittedName>
</protein>
<proteinExistence type="predicted"/>